<keyword evidence="10" id="KW-1015">Disulfide bond</keyword>
<feature type="binding site" evidence="9">
    <location>
        <position position="113"/>
    </location>
    <ligand>
        <name>Mn(2+)</name>
        <dbReference type="ChEBI" id="CHEBI:29035"/>
    </ligand>
</feature>
<evidence type="ECO:0000256" key="10">
    <source>
        <dbReference type="PIRSR" id="PIRSR601929-3"/>
    </source>
</evidence>
<feature type="chain" id="PRO_5044514504" description="Germin-like protein" evidence="11">
    <location>
        <begin position="28"/>
        <end position="229"/>
    </location>
</feature>
<keyword evidence="3 11" id="KW-0052">Apoplast</keyword>
<feature type="disulfide bond" evidence="10">
    <location>
        <begin position="36"/>
        <end position="51"/>
    </location>
</feature>
<dbReference type="KEGG" id="cmo:103503059"/>
<evidence type="ECO:0000256" key="1">
    <source>
        <dbReference type="ARBA" id="ARBA00004271"/>
    </source>
</evidence>
<dbReference type="Pfam" id="PF00190">
    <property type="entry name" value="Cupin_1"/>
    <property type="match status" value="1"/>
</dbReference>
<feature type="domain" description="Cupin type-1" evidence="12">
    <location>
        <begin position="65"/>
        <end position="223"/>
    </location>
</feature>
<dbReference type="SMR" id="A0A1S3CNX7"/>
<dbReference type="InParanoid" id="A0A1S3CNX7"/>
<evidence type="ECO:0000313" key="14">
    <source>
        <dbReference type="RefSeq" id="XP_008465454.2"/>
    </source>
</evidence>
<accession>A0A1S3CNX7</accession>
<feature type="binding site" evidence="9">
    <location>
        <position position="120"/>
    </location>
    <ligand>
        <name>Mn(2+)</name>
        <dbReference type="ChEBI" id="CHEBI:29035"/>
    </ligand>
</feature>
<organism evidence="13 14">
    <name type="scientific">Cucumis melo</name>
    <name type="common">Muskmelon</name>
    <dbReference type="NCBI Taxonomy" id="3656"/>
    <lineage>
        <taxon>Eukaryota</taxon>
        <taxon>Viridiplantae</taxon>
        <taxon>Streptophyta</taxon>
        <taxon>Embryophyta</taxon>
        <taxon>Tracheophyta</taxon>
        <taxon>Spermatophyta</taxon>
        <taxon>Magnoliopsida</taxon>
        <taxon>eudicotyledons</taxon>
        <taxon>Gunneridae</taxon>
        <taxon>Pentapetalae</taxon>
        <taxon>rosids</taxon>
        <taxon>fabids</taxon>
        <taxon>Cucurbitales</taxon>
        <taxon>Cucurbitaceae</taxon>
        <taxon>Benincaseae</taxon>
        <taxon>Cucumis</taxon>
    </lineage>
</organism>
<feature type="binding site" evidence="9">
    <location>
        <position position="159"/>
    </location>
    <ligand>
        <name>Mn(2+)</name>
        <dbReference type="ChEBI" id="CHEBI:29035"/>
    </ligand>
</feature>
<dbReference type="InterPro" id="IPR014710">
    <property type="entry name" value="RmlC-like_jellyroll"/>
</dbReference>
<gene>
    <name evidence="14" type="primary">LOC103503059</name>
</gene>
<feature type="binding site" evidence="8">
    <location>
        <position position="115"/>
    </location>
    <ligand>
        <name>oxalate</name>
        <dbReference type="ChEBI" id="CHEBI:30623"/>
    </ligand>
</feature>
<dbReference type="eggNOG" id="ENOG502RXK8">
    <property type="taxonomic scope" value="Eukaryota"/>
</dbReference>
<dbReference type="RefSeq" id="XP_008465454.2">
    <property type="nucleotide sequence ID" value="XM_008467232.3"/>
</dbReference>
<dbReference type="Gramene" id="MELO3C026976.2.1">
    <property type="protein sequence ID" value="MELO3C026976.2.1"/>
    <property type="gene ID" value="MELO3C026976.2"/>
</dbReference>
<feature type="binding site" evidence="8">
    <location>
        <position position="120"/>
    </location>
    <ligand>
        <name>oxalate</name>
        <dbReference type="ChEBI" id="CHEBI:30623"/>
    </ligand>
</feature>
<evidence type="ECO:0000256" key="7">
    <source>
        <dbReference type="ARBA" id="ARBA00023211"/>
    </source>
</evidence>
<keyword evidence="4 11" id="KW-0964">Secreted</keyword>
<keyword evidence="6" id="KW-0325">Glycoprotein</keyword>
<evidence type="ECO:0000256" key="3">
    <source>
        <dbReference type="ARBA" id="ARBA00022523"/>
    </source>
</evidence>
<reference evidence="14" key="1">
    <citation type="submission" date="2025-08" db="UniProtKB">
        <authorList>
            <consortium name="RefSeq"/>
        </authorList>
    </citation>
    <scope>IDENTIFICATION</scope>
    <source>
        <tissue evidence="14">Stem</tissue>
    </source>
</reference>
<evidence type="ECO:0000256" key="11">
    <source>
        <dbReference type="RuleBase" id="RU366015"/>
    </source>
</evidence>
<evidence type="ECO:0000256" key="5">
    <source>
        <dbReference type="ARBA" id="ARBA00022723"/>
    </source>
</evidence>
<dbReference type="GO" id="GO:0030145">
    <property type="term" value="F:manganese ion binding"/>
    <property type="evidence" value="ECO:0007669"/>
    <property type="project" value="UniProtKB-UniRule"/>
</dbReference>
<dbReference type="PROSITE" id="PS51257">
    <property type="entry name" value="PROKAR_LIPOPROTEIN"/>
    <property type="match status" value="1"/>
</dbReference>
<name>A0A1S3CNX7_CUCME</name>
<keyword evidence="5 8" id="KW-0479">Metal-binding</keyword>
<feature type="signal peptide" evidence="11">
    <location>
        <begin position="1"/>
        <end position="27"/>
    </location>
</feature>
<dbReference type="InterPro" id="IPR011051">
    <property type="entry name" value="RmlC_Cupin_sf"/>
</dbReference>
<dbReference type="GO" id="GO:0048046">
    <property type="term" value="C:apoplast"/>
    <property type="evidence" value="ECO:0007669"/>
    <property type="project" value="UniProtKB-SubCell"/>
</dbReference>
<dbReference type="Proteomes" id="UP001652600">
    <property type="component" value="Chromosome 4"/>
</dbReference>
<evidence type="ECO:0000256" key="9">
    <source>
        <dbReference type="PIRSR" id="PIRSR601929-2"/>
    </source>
</evidence>
<evidence type="ECO:0000256" key="8">
    <source>
        <dbReference type="PIRSR" id="PIRSR601929-1"/>
    </source>
</evidence>
<dbReference type="PANTHER" id="PTHR31238">
    <property type="entry name" value="GERMIN-LIKE PROTEIN SUBFAMILY 3 MEMBER 3"/>
    <property type="match status" value="1"/>
</dbReference>
<feature type="binding site" evidence="9">
    <location>
        <position position="115"/>
    </location>
    <ligand>
        <name>Mn(2+)</name>
        <dbReference type="ChEBI" id="CHEBI:29035"/>
    </ligand>
</feature>
<evidence type="ECO:0000256" key="4">
    <source>
        <dbReference type="ARBA" id="ARBA00022525"/>
    </source>
</evidence>
<dbReference type="SMART" id="SM00835">
    <property type="entry name" value="Cupin_1"/>
    <property type="match status" value="1"/>
</dbReference>
<keyword evidence="13" id="KW-1185">Reference proteome</keyword>
<dbReference type="AlphaFoldDB" id="A0A1S3CNX7"/>
<evidence type="ECO:0000259" key="12">
    <source>
        <dbReference type="SMART" id="SM00835"/>
    </source>
</evidence>
<proteinExistence type="inferred from homology"/>
<comment type="subcellular location">
    <subcellularLocation>
        <location evidence="1 11">Secreted</location>
        <location evidence="1 11">Extracellular space</location>
        <location evidence="1 11">Apoplast</location>
    </subcellularLocation>
</comment>
<keyword evidence="11" id="KW-0732">Signal</keyword>
<dbReference type="SUPFAM" id="SSF51182">
    <property type="entry name" value="RmlC-like cupins"/>
    <property type="match status" value="1"/>
</dbReference>
<evidence type="ECO:0000256" key="2">
    <source>
        <dbReference type="ARBA" id="ARBA00007456"/>
    </source>
</evidence>
<sequence>MKNPSLASSLIFLLLFVLFSCLGISLADSNNVFDTCPTATDRIEFINGYHCKSPTLVTTSDFNSAKLTEPVNTDDRINLVVKIVTAADFHGLNTLGLSVSRTDLVIDAIVSPHSHPRATEMFFLNQGIVLAGFIDTRNQLFQTILKAGDVIVFPKGLLHFCLNSGYEPTISFSVYNSQNPGVVNINGAVFDPADSSHFIEKFLKRLTVPSSQSNFKLNPNVTLSRYTSL</sequence>
<dbReference type="InterPro" id="IPR006045">
    <property type="entry name" value="Cupin_1"/>
</dbReference>
<evidence type="ECO:0000256" key="6">
    <source>
        <dbReference type="ARBA" id="ARBA00023180"/>
    </source>
</evidence>
<dbReference type="GeneID" id="103503059"/>
<evidence type="ECO:0000313" key="13">
    <source>
        <dbReference type="Proteomes" id="UP001652600"/>
    </source>
</evidence>
<protein>
    <recommendedName>
        <fullName evidence="11">Germin-like protein</fullName>
    </recommendedName>
</protein>
<comment type="similarity">
    <text evidence="2 11">Belongs to the germin family.</text>
</comment>
<dbReference type="CDD" id="cd02241">
    <property type="entry name" value="cupin_OxOx"/>
    <property type="match status" value="1"/>
</dbReference>
<keyword evidence="7 8" id="KW-0464">Manganese</keyword>
<dbReference type="InterPro" id="IPR001929">
    <property type="entry name" value="Germin"/>
</dbReference>
<dbReference type="Gene3D" id="2.60.120.10">
    <property type="entry name" value="Jelly Rolls"/>
    <property type="match status" value="1"/>
</dbReference>
<dbReference type="PRINTS" id="PR00325">
    <property type="entry name" value="GERMIN"/>
</dbReference>